<evidence type="ECO:0000313" key="4">
    <source>
        <dbReference type="Proteomes" id="UP000613512"/>
    </source>
</evidence>
<dbReference type="Proteomes" id="UP000613512">
    <property type="component" value="Unassembled WGS sequence"/>
</dbReference>
<organism evidence="3 4">
    <name type="scientific">Ornithinibacillus halotolerans</name>
    <dbReference type="NCBI Taxonomy" id="1274357"/>
    <lineage>
        <taxon>Bacteria</taxon>
        <taxon>Bacillati</taxon>
        <taxon>Bacillota</taxon>
        <taxon>Bacilli</taxon>
        <taxon>Bacillales</taxon>
        <taxon>Bacillaceae</taxon>
        <taxon>Ornithinibacillus</taxon>
    </lineage>
</organism>
<protein>
    <recommendedName>
        <fullName evidence="2">Alpha-galactosidase NEW3 domain-containing protein</fullName>
    </recommendedName>
</protein>
<gene>
    <name evidence="3" type="ORF">GCM10008025_16160</name>
</gene>
<keyword evidence="4" id="KW-1185">Reference proteome</keyword>
<dbReference type="InterPro" id="IPR018905">
    <property type="entry name" value="A-galactase_NEW3"/>
</dbReference>
<dbReference type="AlphaFoldDB" id="A0A916W7Q4"/>
<feature type="domain" description="Alpha-galactosidase NEW3" evidence="2">
    <location>
        <begin position="39"/>
        <end position="116"/>
    </location>
</feature>
<evidence type="ECO:0000313" key="3">
    <source>
        <dbReference type="EMBL" id="GGA73193.1"/>
    </source>
</evidence>
<keyword evidence="1" id="KW-0812">Transmembrane</keyword>
<evidence type="ECO:0000256" key="1">
    <source>
        <dbReference type="SAM" id="Phobius"/>
    </source>
</evidence>
<comment type="caution">
    <text evidence="3">The sequence shown here is derived from an EMBL/GenBank/DDBJ whole genome shotgun (WGS) entry which is preliminary data.</text>
</comment>
<accession>A0A916W7Q4</accession>
<reference evidence="3" key="1">
    <citation type="journal article" date="2014" name="Int. J. Syst. Evol. Microbiol.">
        <title>Complete genome sequence of Corynebacterium casei LMG S-19264T (=DSM 44701T), isolated from a smear-ripened cheese.</title>
        <authorList>
            <consortium name="US DOE Joint Genome Institute (JGI-PGF)"/>
            <person name="Walter F."/>
            <person name="Albersmeier A."/>
            <person name="Kalinowski J."/>
            <person name="Ruckert C."/>
        </authorList>
    </citation>
    <scope>NUCLEOTIDE SEQUENCE</scope>
    <source>
        <strain evidence="3">CGMCC 1.12408</strain>
    </source>
</reference>
<dbReference type="EMBL" id="BMEY01000007">
    <property type="protein sequence ID" value="GGA73193.1"/>
    <property type="molecule type" value="Genomic_DNA"/>
</dbReference>
<feature type="domain" description="Alpha-galactosidase NEW3" evidence="2">
    <location>
        <begin position="260"/>
        <end position="335"/>
    </location>
</feature>
<dbReference type="Pfam" id="PF10633">
    <property type="entry name" value="NPCBM_assoc"/>
    <property type="match status" value="3"/>
</dbReference>
<name>A0A916W7Q4_9BACI</name>
<evidence type="ECO:0000259" key="2">
    <source>
        <dbReference type="Pfam" id="PF10633"/>
    </source>
</evidence>
<feature type="transmembrane region" description="Helical" evidence="1">
    <location>
        <begin position="354"/>
        <end position="374"/>
    </location>
</feature>
<reference evidence="3" key="2">
    <citation type="submission" date="2020-09" db="EMBL/GenBank/DDBJ databases">
        <authorList>
            <person name="Sun Q."/>
            <person name="Zhou Y."/>
        </authorList>
    </citation>
    <scope>NUCLEOTIDE SEQUENCE</scope>
    <source>
        <strain evidence="3">CGMCC 1.12408</strain>
    </source>
</reference>
<dbReference type="Gene3D" id="2.60.40.10">
    <property type="entry name" value="Immunoglobulins"/>
    <property type="match status" value="2"/>
</dbReference>
<dbReference type="PANTHER" id="PTHR39198">
    <property type="entry name" value="HYPOTHETICAL MEMBRANE PROTEIN, CONSERVED"/>
    <property type="match status" value="1"/>
</dbReference>
<keyword evidence="1" id="KW-1133">Transmembrane helix</keyword>
<dbReference type="PANTHER" id="PTHR39198:SF1">
    <property type="entry name" value="ALPHA-GALACTOSIDASE NEW3 DOMAIN-CONTAINING PROTEIN"/>
    <property type="match status" value="1"/>
</dbReference>
<keyword evidence="1" id="KW-0472">Membrane</keyword>
<dbReference type="InterPro" id="IPR013783">
    <property type="entry name" value="Ig-like_fold"/>
</dbReference>
<dbReference type="RefSeq" id="WP_188384180.1">
    <property type="nucleotide sequence ID" value="NZ_BMEY01000007.1"/>
</dbReference>
<proteinExistence type="predicted"/>
<sequence length="380" mass="40952">MLKKIIISMLTMIVGGVLFASTVSAEISIYTPYTGLSKTPGEDIEYSVDVINNGNAIENVQFSLEDLPDGWDYQITANGTSIEQLSIRPNDEQDIRLVVTVPLKVEKGSYDFDLVAEGTSTSRLNLMVNVTEEGTFETFFSSEQTNMQGHAETAFEYSALLKNQTAEQQHYSLTAQAPTGWTTQFKVDGNAVTSVTLEPNEEKTVQVVVTPAVNAEADTYTIPIKAQSGATSGEIELEAVVTGTYDLSLSTPDGKLSEDITAGGDTVIELEVKNNGTVDLTDVNVNASTPPNWEVEFEQKTIPVLKAGQTSNVKATIKAPKDAIAGDYATTFSAKTAEASSNANIRMSVKTSTIWGLAGVAIILVVIGGLYYIIRKYGRR</sequence>
<feature type="domain" description="Alpha-galactosidase NEW3" evidence="2">
    <location>
        <begin position="162"/>
        <end position="227"/>
    </location>
</feature>